<evidence type="ECO:0000313" key="6">
    <source>
        <dbReference type="Proteomes" id="UP000075455"/>
    </source>
</evidence>
<dbReference type="InterPro" id="IPR036390">
    <property type="entry name" value="WH_DNA-bd_sf"/>
</dbReference>
<keyword evidence="2" id="KW-0238">DNA-binding</keyword>
<evidence type="ECO:0000313" key="5">
    <source>
        <dbReference type="EMBL" id="KYD18750.1"/>
    </source>
</evidence>
<dbReference type="EMBL" id="LQYS01000016">
    <property type="protein sequence ID" value="KYD18750.1"/>
    <property type="molecule type" value="Genomic_DNA"/>
</dbReference>
<comment type="caution">
    <text evidence="5">The sequence shown here is derived from an EMBL/GenBank/DDBJ whole genome shotgun (WGS) entry which is preliminary data.</text>
</comment>
<dbReference type="SUPFAM" id="SSF46785">
    <property type="entry name" value="Winged helix' DNA-binding domain"/>
    <property type="match status" value="1"/>
</dbReference>
<dbReference type="InterPro" id="IPR000524">
    <property type="entry name" value="Tscrpt_reg_HTH_GntR"/>
</dbReference>
<dbReference type="Gene3D" id="1.20.120.530">
    <property type="entry name" value="GntR ligand-binding domain-like"/>
    <property type="match status" value="1"/>
</dbReference>
<reference evidence="5 6" key="1">
    <citation type="submission" date="2016-01" db="EMBL/GenBank/DDBJ databases">
        <title>Draft Genome Sequences of Seven Thermophilic Sporeformers Isolated from Foods.</title>
        <authorList>
            <person name="Berendsen E.M."/>
            <person name="Wells-Bennik M.H."/>
            <person name="Krawcyk A.O."/>
            <person name="De Jong A."/>
            <person name="Holsappel S."/>
            <person name="Eijlander R.T."/>
            <person name="Kuipers O.P."/>
        </authorList>
    </citation>
    <scope>NUCLEOTIDE SEQUENCE [LARGE SCALE GENOMIC DNA]</scope>
    <source>
        <strain evidence="5 6">B4119</strain>
    </source>
</reference>
<evidence type="ECO:0000256" key="2">
    <source>
        <dbReference type="ARBA" id="ARBA00023125"/>
    </source>
</evidence>
<protein>
    <recommendedName>
        <fullName evidence="4">HTH gntR-type domain-containing protein</fullName>
    </recommendedName>
</protein>
<dbReference type="Gene3D" id="1.10.10.10">
    <property type="entry name" value="Winged helix-like DNA-binding domain superfamily/Winged helix DNA-binding domain"/>
    <property type="match status" value="1"/>
</dbReference>
<evidence type="ECO:0000256" key="1">
    <source>
        <dbReference type="ARBA" id="ARBA00023015"/>
    </source>
</evidence>
<dbReference type="Proteomes" id="UP000075455">
    <property type="component" value="Unassembled WGS sequence"/>
</dbReference>
<dbReference type="InterPro" id="IPR000485">
    <property type="entry name" value="AsnC-type_HTH_dom"/>
</dbReference>
<organism evidence="5 6">
    <name type="scientific">Saccharococcus caldoxylosilyticus</name>
    <dbReference type="NCBI Taxonomy" id="81408"/>
    <lineage>
        <taxon>Bacteria</taxon>
        <taxon>Bacillati</taxon>
        <taxon>Bacillota</taxon>
        <taxon>Bacilli</taxon>
        <taxon>Bacillales</taxon>
        <taxon>Anoxybacillaceae</taxon>
        <taxon>Saccharococcus</taxon>
    </lineage>
</organism>
<evidence type="ECO:0000256" key="3">
    <source>
        <dbReference type="ARBA" id="ARBA00023163"/>
    </source>
</evidence>
<dbReference type="GO" id="GO:0003700">
    <property type="term" value="F:DNA-binding transcription factor activity"/>
    <property type="evidence" value="ECO:0007669"/>
    <property type="project" value="InterPro"/>
</dbReference>
<dbReference type="STRING" id="81408.B4119_4040"/>
<gene>
    <name evidence="5" type="ORF">B4119_4040</name>
</gene>
<feature type="domain" description="HTH gntR-type" evidence="4">
    <location>
        <begin position="2"/>
        <end position="37"/>
    </location>
</feature>
<accession>A0A150M2D4</accession>
<dbReference type="PANTHER" id="PTHR43537">
    <property type="entry name" value="TRANSCRIPTIONAL REGULATOR, GNTR FAMILY"/>
    <property type="match status" value="1"/>
</dbReference>
<dbReference type="InterPro" id="IPR008920">
    <property type="entry name" value="TF_FadR/GntR_C"/>
</dbReference>
<dbReference type="Pfam" id="PF00392">
    <property type="entry name" value="GntR"/>
    <property type="match status" value="1"/>
</dbReference>
<dbReference type="PRINTS" id="PR00033">
    <property type="entry name" value="HTHASNC"/>
</dbReference>
<dbReference type="PRINTS" id="PR00035">
    <property type="entry name" value="HTHGNTR"/>
</dbReference>
<dbReference type="GO" id="GO:0043565">
    <property type="term" value="F:sequence-specific DNA binding"/>
    <property type="evidence" value="ECO:0007669"/>
    <property type="project" value="InterPro"/>
</dbReference>
<dbReference type="SUPFAM" id="SSF48008">
    <property type="entry name" value="GntR ligand-binding domain-like"/>
    <property type="match status" value="1"/>
</dbReference>
<dbReference type="RefSeq" id="WP_082791587.1">
    <property type="nucleotide sequence ID" value="NZ_LQYS01000016.1"/>
</dbReference>
<keyword evidence="1" id="KW-0805">Transcription regulation</keyword>
<name>A0A150M2D4_9BACL</name>
<sequence length="109" mass="12441">MSPGTKLVEGKLALQLGVSRTPVRESIRRLEQEGLVREKTVIKPSEHDLRNSYEIRILLEGYSARCAAEKLLKEQLELLRANVQKRKDGSLEEIMASNNTFHFPALRKL</sequence>
<dbReference type="AlphaFoldDB" id="A0A150M2D4"/>
<dbReference type="PATRIC" id="fig|81408.3.peg.1995"/>
<keyword evidence="3" id="KW-0804">Transcription</keyword>
<proteinExistence type="predicted"/>
<dbReference type="PANTHER" id="PTHR43537:SF5">
    <property type="entry name" value="UXU OPERON TRANSCRIPTIONAL REGULATOR"/>
    <property type="match status" value="1"/>
</dbReference>
<dbReference type="InterPro" id="IPR036388">
    <property type="entry name" value="WH-like_DNA-bd_sf"/>
</dbReference>
<evidence type="ECO:0000259" key="4">
    <source>
        <dbReference type="Pfam" id="PF00392"/>
    </source>
</evidence>